<dbReference type="OrthoDB" id="4035289at2"/>
<evidence type="ECO:0000256" key="6">
    <source>
        <dbReference type="ARBA" id="ARBA00022603"/>
    </source>
</evidence>
<evidence type="ECO:0000256" key="2">
    <source>
        <dbReference type="ARBA" id="ARBA00005369"/>
    </source>
</evidence>
<protein>
    <recommendedName>
        <fullName evidence="4">Protein-L-isoaspartate O-methyltransferase</fullName>
        <ecNumber evidence="3">2.1.1.77</ecNumber>
    </recommendedName>
    <alternativeName>
        <fullName evidence="11">L-isoaspartyl protein carboxyl methyltransferase</fullName>
    </alternativeName>
    <alternativeName>
        <fullName evidence="9">Protein L-isoaspartyl methyltransferase</fullName>
    </alternativeName>
    <alternativeName>
        <fullName evidence="10">Protein-beta-aspartate methyltransferase</fullName>
    </alternativeName>
</protein>
<dbReference type="Proteomes" id="UP000184111">
    <property type="component" value="Unassembled WGS sequence"/>
</dbReference>
<evidence type="ECO:0000256" key="1">
    <source>
        <dbReference type="ARBA" id="ARBA00004496"/>
    </source>
</evidence>
<dbReference type="NCBIfam" id="TIGR04364">
    <property type="entry name" value="methyltran_FxLD"/>
    <property type="match status" value="1"/>
</dbReference>
<evidence type="ECO:0000256" key="9">
    <source>
        <dbReference type="ARBA" id="ARBA00030757"/>
    </source>
</evidence>
<dbReference type="InterPro" id="IPR027573">
    <property type="entry name" value="Methyltran_FxLD"/>
</dbReference>
<comment type="similarity">
    <text evidence="2">Belongs to the methyltransferase superfamily. L-isoaspartyl/D-aspartyl protein methyltransferase family.</text>
</comment>
<dbReference type="Pfam" id="PF14028">
    <property type="entry name" value="Lant_dehydr_C"/>
    <property type="match status" value="1"/>
</dbReference>
<dbReference type="InterPro" id="IPR023809">
    <property type="entry name" value="Thiopep_bacteriocin_synth_dom"/>
</dbReference>
<dbReference type="GO" id="GO:0032259">
    <property type="term" value="P:methylation"/>
    <property type="evidence" value="ECO:0007669"/>
    <property type="project" value="UniProtKB-KW"/>
</dbReference>
<evidence type="ECO:0000256" key="7">
    <source>
        <dbReference type="ARBA" id="ARBA00022679"/>
    </source>
</evidence>
<name>A0A1M6YJK9_9ACTN</name>
<evidence type="ECO:0000256" key="3">
    <source>
        <dbReference type="ARBA" id="ARBA00011890"/>
    </source>
</evidence>
<evidence type="ECO:0000256" key="4">
    <source>
        <dbReference type="ARBA" id="ARBA00013346"/>
    </source>
</evidence>
<evidence type="ECO:0000259" key="12">
    <source>
        <dbReference type="Pfam" id="PF14028"/>
    </source>
</evidence>
<dbReference type="EC" id="2.1.1.77" evidence="3"/>
<evidence type="ECO:0000313" key="13">
    <source>
        <dbReference type="EMBL" id="SHL18427.1"/>
    </source>
</evidence>
<keyword evidence="7 13" id="KW-0808">Transferase</keyword>
<dbReference type="PANTHER" id="PTHR11579:SF0">
    <property type="entry name" value="PROTEIN-L-ISOASPARTATE(D-ASPARTATE) O-METHYLTRANSFERASE"/>
    <property type="match status" value="1"/>
</dbReference>
<reference evidence="13 14" key="1">
    <citation type="submission" date="2016-11" db="EMBL/GenBank/DDBJ databases">
        <authorList>
            <person name="Jaros S."/>
            <person name="Januszkiewicz K."/>
            <person name="Wedrychowicz H."/>
        </authorList>
    </citation>
    <scope>NUCLEOTIDE SEQUENCE [LARGE SCALE GENOMIC DNA]</scope>
    <source>
        <strain evidence="13 14">CGMCC 4.2025</strain>
    </source>
</reference>
<dbReference type="NCBIfam" id="TIGR03891">
    <property type="entry name" value="thiopep_ocin"/>
    <property type="match status" value="1"/>
</dbReference>
<sequence>MTAWHQTTVTFESRDRALDVIHRDLAPYLTRPEHYGHWWFMNKQPWPIRHRPGRLRDLHGLLDHLEHSGRIVTWANGVYEAEAVAFGGPEAMDLAHTLFAIDSHHLLAYPASGAERLGPRETSLLALAALTRGAGLDRYELADVCARIAQLRPAAPALTGERATALRRAADTLLAADPGRIADAGGPLRGHQDWIAAFEETGRSLGGLARIGLLTRGLRAVLAHQWIFHANRARLPLTDQAALSALTRDMIMETIDTTATRDEPAGDLRNALVDALAASGHVVSPTVEQAMRAVPRHSFVPQATLAASYANDVVNIKNDDSGVMISCASQPGVVATMLEQLQARPGERILELGAATGYNAGLLATLVGPEGHIVTIDVDQDIVDGARAHLADAGFTNVEVVLGDGALGWAEGAPYDRIIATVGAHAVPTAWLDQLAPNGRLLAPQRLRGSVSRSIVWERTPDGHFASVSSAMNTFVPLRNGAADDPHTVIPLAVDGSVRLQTNNEHTIVAPAAFADVLARPRHEVWTDVRVQAGESPEYMELYLTLTLPNGLNQMPRTREAIDNGLLTADPYPSSTATFDSDGTVTYLARRLSDHTTPSGGKLWDFGVIGHGPNAIELADQVAGAMRTWNTTYRDKAIAFELHPLDADPAAGPGRFVWDTPLNRMVAYWS</sequence>
<dbReference type="STRING" id="310782.SAMN05216499_10315"/>
<evidence type="ECO:0000256" key="11">
    <source>
        <dbReference type="ARBA" id="ARBA00031350"/>
    </source>
</evidence>
<keyword evidence="8" id="KW-0949">S-adenosyl-L-methionine</keyword>
<dbReference type="SUPFAM" id="SSF53335">
    <property type="entry name" value="S-adenosyl-L-methionine-dependent methyltransferases"/>
    <property type="match status" value="1"/>
</dbReference>
<dbReference type="GO" id="GO:0005737">
    <property type="term" value="C:cytoplasm"/>
    <property type="evidence" value="ECO:0007669"/>
    <property type="project" value="UniProtKB-SubCell"/>
</dbReference>
<dbReference type="GO" id="GO:0004719">
    <property type="term" value="F:protein-L-isoaspartate (D-aspartate) O-methyltransferase activity"/>
    <property type="evidence" value="ECO:0007669"/>
    <property type="project" value="UniProtKB-EC"/>
</dbReference>
<dbReference type="EMBL" id="FRBI01000003">
    <property type="protein sequence ID" value="SHL18427.1"/>
    <property type="molecule type" value="Genomic_DNA"/>
</dbReference>
<gene>
    <name evidence="13" type="ORF">SAMN05216499_10315</name>
</gene>
<dbReference type="Gene3D" id="3.40.50.150">
    <property type="entry name" value="Vaccinia Virus protein VP39"/>
    <property type="match status" value="1"/>
</dbReference>
<evidence type="ECO:0000256" key="5">
    <source>
        <dbReference type="ARBA" id="ARBA00022490"/>
    </source>
</evidence>
<accession>A0A1M6YJK9</accession>
<dbReference type="RefSeq" id="WP_073494661.1">
    <property type="nucleotide sequence ID" value="NZ_FRBI01000003.1"/>
</dbReference>
<keyword evidence="5" id="KW-0963">Cytoplasm</keyword>
<dbReference type="PROSITE" id="PS01279">
    <property type="entry name" value="PCMT"/>
    <property type="match status" value="1"/>
</dbReference>
<keyword evidence="6 13" id="KW-0489">Methyltransferase</keyword>
<dbReference type="PANTHER" id="PTHR11579">
    <property type="entry name" value="PROTEIN-L-ISOASPARTATE O-METHYLTRANSFERASE"/>
    <property type="match status" value="1"/>
</dbReference>
<dbReference type="InterPro" id="IPR029063">
    <property type="entry name" value="SAM-dependent_MTases_sf"/>
</dbReference>
<evidence type="ECO:0000256" key="10">
    <source>
        <dbReference type="ARBA" id="ARBA00031323"/>
    </source>
</evidence>
<dbReference type="Pfam" id="PF01135">
    <property type="entry name" value="PCMT"/>
    <property type="match status" value="1"/>
</dbReference>
<dbReference type="InterPro" id="IPR000682">
    <property type="entry name" value="PCMT"/>
</dbReference>
<keyword evidence="14" id="KW-1185">Reference proteome</keyword>
<dbReference type="AlphaFoldDB" id="A0A1M6YJK9"/>
<evidence type="ECO:0000313" key="14">
    <source>
        <dbReference type="Proteomes" id="UP000184111"/>
    </source>
</evidence>
<proteinExistence type="inferred from homology"/>
<feature type="domain" description="Thiopeptide-type bacteriocin biosynthesis" evidence="12">
    <location>
        <begin position="4"/>
        <end position="246"/>
    </location>
</feature>
<dbReference type="CDD" id="cd02440">
    <property type="entry name" value="AdoMet_MTases"/>
    <property type="match status" value="1"/>
</dbReference>
<comment type="subcellular location">
    <subcellularLocation>
        <location evidence="1">Cytoplasm</location>
    </subcellularLocation>
</comment>
<organism evidence="13 14">
    <name type="scientific">Actinacidiphila paucisporea</name>
    <dbReference type="NCBI Taxonomy" id="310782"/>
    <lineage>
        <taxon>Bacteria</taxon>
        <taxon>Bacillati</taxon>
        <taxon>Actinomycetota</taxon>
        <taxon>Actinomycetes</taxon>
        <taxon>Kitasatosporales</taxon>
        <taxon>Streptomycetaceae</taxon>
        <taxon>Actinacidiphila</taxon>
    </lineage>
</organism>
<evidence type="ECO:0000256" key="8">
    <source>
        <dbReference type="ARBA" id="ARBA00022691"/>
    </source>
</evidence>